<keyword evidence="2" id="KW-1185">Reference proteome</keyword>
<evidence type="ECO:0000313" key="1">
    <source>
        <dbReference type="EMBL" id="TLQ46178.1"/>
    </source>
</evidence>
<protein>
    <submittedName>
        <fullName evidence="1">Uncharacterized protein</fullName>
    </submittedName>
</protein>
<dbReference type="Proteomes" id="UP000305921">
    <property type="component" value="Unassembled WGS sequence"/>
</dbReference>
<comment type="caution">
    <text evidence="1">The sequence shown here is derived from an EMBL/GenBank/DDBJ whole genome shotgun (WGS) entry which is preliminary data.</text>
</comment>
<reference evidence="1 2" key="1">
    <citation type="submission" date="2019-05" db="EMBL/GenBank/DDBJ databases">
        <title>Streptomyces marianii sp. nov., a novel marine actinomycete from southern coast of India.</title>
        <authorList>
            <person name="Iniyan A.M."/>
            <person name="Wink J."/>
            <person name="Ramprasad E."/>
            <person name="Ramana C.V."/>
            <person name="Bunk B."/>
            <person name="Sproer C."/>
            <person name="Joseph F.-J.R.S."/>
            <person name="Vincent S.G.P."/>
        </authorList>
    </citation>
    <scope>NUCLEOTIDE SEQUENCE [LARGE SCALE GENOMIC DNA]</scope>
    <source>
        <strain evidence="1 2">ICN19</strain>
    </source>
</reference>
<evidence type="ECO:0000313" key="2">
    <source>
        <dbReference type="Proteomes" id="UP000305921"/>
    </source>
</evidence>
<gene>
    <name evidence="1" type="ORF">FEF34_27145</name>
</gene>
<dbReference type="AlphaFoldDB" id="A0A5R9E809"/>
<sequence length="73" mass="6877">MTGVRLLRVCAGLTFRCVGGVGSCPAGPAGGVRRPGTATPVGGVFAVVAAAVALFTRRGENAGAGAGAGAAHV</sequence>
<proteinExistence type="predicted"/>
<accession>A0A5R9E809</accession>
<dbReference type="EMBL" id="VAWE01000001">
    <property type="protein sequence ID" value="TLQ46178.1"/>
    <property type="molecule type" value="Genomic_DNA"/>
</dbReference>
<name>A0A5R9E809_9ACTN</name>
<organism evidence="1 2">
    <name type="scientific">Streptomyces marianii</name>
    <dbReference type="NCBI Taxonomy" id="1817406"/>
    <lineage>
        <taxon>Bacteria</taxon>
        <taxon>Bacillati</taxon>
        <taxon>Actinomycetota</taxon>
        <taxon>Actinomycetes</taxon>
        <taxon>Kitasatosporales</taxon>
        <taxon>Streptomycetaceae</taxon>
        <taxon>Streptomyces</taxon>
    </lineage>
</organism>